<dbReference type="RefSeq" id="WP_015238422.1">
    <property type="nucleotide sequence ID" value="NC_020283.1"/>
</dbReference>
<dbReference type="AlphaFoldDB" id="M1M6P5"/>
<accession>M1M6P5</accession>
<keyword evidence="1" id="KW-0808">Transferase</keyword>
<dbReference type="SUPFAM" id="SSF102400">
    <property type="entry name" value="DNA polymerase III chi subunit"/>
    <property type="match status" value="1"/>
</dbReference>
<reference evidence="1 2" key="1">
    <citation type="journal article" date="2013" name="Genome Biol. Evol.">
        <title>Genome evolution and phylogenomic analysis of candidatus kinetoplastibacterium, the betaproteobacterial endosymbionts of strigomonas and angomonas.</title>
        <authorList>
            <person name="Alves J.M."/>
            <person name="Serrano M.G."/>
            <person name="Maia da Silva F."/>
            <person name="Voegtly L.J."/>
            <person name="Matveyev A.V."/>
            <person name="Teixeira M.M."/>
            <person name="Camargo E.P."/>
            <person name="Buck G.A."/>
        </authorList>
    </citation>
    <scope>NUCLEOTIDE SEQUENCE [LARGE SCALE GENOMIC DNA]</scope>
    <source>
        <strain evidence="1 2">TCC036E</strain>
    </source>
</reference>
<dbReference type="EC" id="2.7.7.7" evidence="1"/>
<dbReference type="Pfam" id="PF04364">
    <property type="entry name" value="DNA_pol3_chi"/>
    <property type="match status" value="1"/>
</dbReference>
<dbReference type="Proteomes" id="UP000011686">
    <property type="component" value="Chromosome"/>
</dbReference>
<dbReference type="GO" id="GO:0032298">
    <property type="term" value="P:positive regulation of DNA-templated DNA replication initiation"/>
    <property type="evidence" value="ECO:0007669"/>
    <property type="project" value="TreeGrafter"/>
</dbReference>
<gene>
    <name evidence="1" type="ORF">CDEE_0745</name>
</gene>
<dbReference type="PANTHER" id="PTHR38767:SF1">
    <property type="entry name" value="DNA POLYMERASE III SUBUNIT CHI"/>
    <property type="match status" value="1"/>
</dbReference>
<evidence type="ECO:0000313" key="2">
    <source>
        <dbReference type="Proteomes" id="UP000011686"/>
    </source>
</evidence>
<dbReference type="PATRIC" id="fig|1208918.3.peg.435"/>
<protein>
    <submittedName>
        <fullName evidence="1">DNA polymerase III subunit chi</fullName>
        <ecNumber evidence="1">2.7.7.7</ecNumber>
    </submittedName>
</protein>
<sequence length="148" mass="17544">MQIDFVFDIKNKLLSTCHIIKEIYMTSSVIVFCEDKETAHKIDKLLWSFDDISFIPHSISNDCNKNNTRVTITTKDLFELKYIDKTNKNYLSYIVNLSNNYPQHYNQFDHLIEIVSEDENDRAKARLKWKFYKQNGHIVKGKPFKIST</sequence>
<dbReference type="GO" id="GO:0006260">
    <property type="term" value="P:DNA replication"/>
    <property type="evidence" value="ECO:0007669"/>
    <property type="project" value="InterPro"/>
</dbReference>
<keyword evidence="2" id="KW-1185">Reference proteome</keyword>
<dbReference type="GO" id="GO:0003677">
    <property type="term" value="F:DNA binding"/>
    <property type="evidence" value="ECO:0007669"/>
    <property type="project" value="InterPro"/>
</dbReference>
<dbReference type="PANTHER" id="PTHR38767">
    <property type="entry name" value="DNA POLYMERASE III SUBUNIT CHI"/>
    <property type="match status" value="1"/>
</dbReference>
<dbReference type="KEGG" id="kct:CDEE_0745"/>
<dbReference type="STRING" id="1208918.CDEE_0745"/>
<proteinExistence type="predicted"/>
<dbReference type="InterPro" id="IPR036768">
    <property type="entry name" value="PolIII_chi_sf"/>
</dbReference>
<organism evidence="1 2">
    <name type="scientific">Candidatus Kinetoplastidibacterium crithidiae TCC036E</name>
    <dbReference type="NCBI Taxonomy" id="1208918"/>
    <lineage>
        <taxon>Bacteria</taxon>
        <taxon>Pseudomonadati</taxon>
        <taxon>Pseudomonadota</taxon>
        <taxon>Betaproteobacteria</taxon>
        <taxon>Candidatus Kinetoplastidibacterium</taxon>
    </lineage>
</organism>
<dbReference type="GO" id="GO:0003887">
    <property type="term" value="F:DNA-directed DNA polymerase activity"/>
    <property type="evidence" value="ECO:0007669"/>
    <property type="project" value="UniProtKB-EC"/>
</dbReference>
<dbReference type="HOGENOM" id="CLU_131584_2_0_4"/>
<keyword evidence="1" id="KW-0548">Nucleotidyltransferase</keyword>
<dbReference type="Gene3D" id="3.40.50.10110">
    <property type="entry name" value="DNA polymerase III subunit chi"/>
    <property type="match status" value="1"/>
</dbReference>
<dbReference type="InterPro" id="IPR007459">
    <property type="entry name" value="DNA_pol3_chi"/>
</dbReference>
<evidence type="ECO:0000313" key="1">
    <source>
        <dbReference type="EMBL" id="AGF47735.1"/>
    </source>
</evidence>
<name>M1M6P5_9PROT</name>
<dbReference type="eggNOG" id="COG2927">
    <property type="taxonomic scope" value="Bacteria"/>
</dbReference>
<dbReference type="EMBL" id="CP003804">
    <property type="protein sequence ID" value="AGF47735.1"/>
    <property type="molecule type" value="Genomic_DNA"/>
</dbReference>